<protein>
    <submittedName>
        <fullName evidence="2">Uncharacterized protein</fullName>
    </submittedName>
</protein>
<accession>A0A2T4UHD3</accession>
<dbReference type="RefSeq" id="WP_107567064.1">
    <property type="nucleotide sequence ID" value="NZ_PYYB01000001.1"/>
</dbReference>
<organism evidence="2 3">
    <name type="scientific">Paraconexibacter algicola</name>
    <dbReference type="NCBI Taxonomy" id="2133960"/>
    <lineage>
        <taxon>Bacteria</taxon>
        <taxon>Bacillati</taxon>
        <taxon>Actinomycetota</taxon>
        <taxon>Thermoleophilia</taxon>
        <taxon>Solirubrobacterales</taxon>
        <taxon>Paraconexibacteraceae</taxon>
        <taxon>Paraconexibacter</taxon>
    </lineage>
</organism>
<comment type="caution">
    <text evidence="2">The sequence shown here is derived from an EMBL/GenBank/DDBJ whole genome shotgun (WGS) entry which is preliminary data.</text>
</comment>
<feature type="transmembrane region" description="Helical" evidence="1">
    <location>
        <begin position="159"/>
        <end position="183"/>
    </location>
</feature>
<keyword evidence="1" id="KW-1133">Transmembrane helix</keyword>
<gene>
    <name evidence="2" type="ORF">C7Y72_02640</name>
</gene>
<evidence type="ECO:0000313" key="2">
    <source>
        <dbReference type="EMBL" id="PTL58627.1"/>
    </source>
</evidence>
<feature type="transmembrane region" description="Helical" evidence="1">
    <location>
        <begin position="21"/>
        <end position="43"/>
    </location>
</feature>
<sequence length="190" mass="19843">MSDEAARAFGAPPPARPASRAGYWVGGLLIGLGVLAAVLWAVWGFARFGDAIDDLARVPVGDGGVVELSAGRKAIYYERFDAQDRVPALRIAIRPVGGRPLKIEDHSGSVSYALSGHTGQSVASVRIPRDGRYALTARATDPAVTDAELAIGKGLGNRIVRIIVGAILLVIVGVVAGTVLIVVTQRRRAA</sequence>
<reference evidence="2 3" key="1">
    <citation type="submission" date="2018-03" db="EMBL/GenBank/DDBJ databases">
        <title>Aquarubrobacter algicola gen. nov., sp. nov., a novel actinobacterium isolated from shallow eutrophic lake during the end of cyanobacterial harmful algal blooms.</title>
        <authorList>
            <person name="Chun S.J."/>
        </authorList>
    </citation>
    <scope>NUCLEOTIDE SEQUENCE [LARGE SCALE GENOMIC DNA]</scope>
    <source>
        <strain evidence="2 3">Seoho-28</strain>
    </source>
</reference>
<dbReference type="AlphaFoldDB" id="A0A2T4UHD3"/>
<keyword evidence="1" id="KW-0472">Membrane</keyword>
<dbReference type="EMBL" id="PYYB01000001">
    <property type="protein sequence ID" value="PTL58627.1"/>
    <property type="molecule type" value="Genomic_DNA"/>
</dbReference>
<evidence type="ECO:0000256" key="1">
    <source>
        <dbReference type="SAM" id="Phobius"/>
    </source>
</evidence>
<proteinExistence type="predicted"/>
<keyword evidence="1" id="KW-0812">Transmembrane</keyword>
<name>A0A2T4UHD3_9ACTN</name>
<dbReference type="Proteomes" id="UP000240739">
    <property type="component" value="Unassembled WGS sequence"/>
</dbReference>
<evidence type="ECO:0000313" key="3">
    <source>
        <dbReference type="Proteomes" id="UP000240739"/>
    </source>
</evidence>
<keyword evidence="3" id="KW-1185">Reference proteome</keyword>